<protein>
    <recommendedName>
        <fullName evidence="3">F-box domain-containing protein</fullName>
    </recommendedName>
</protein>
<evidence type="ECO:0008006" key="3">
    <source>
        <dbReference type="Google" id="ProtNLM"/>
    </source>
</evidence>
<dbReference type="CDD" id="cd09917">
    <property type="entry name" value="F-box_SF"/>
    <property type="match status" value="1"/>
</dbReference>
<dbReference type="SUPFAM" id="SSF81383">
    <property type="entry name" value="F-box domain"/>
    <property type="match status" value="1"/>
</dbReference>
<accession>A0A8H5AQF5</accession>
<name>A0A8H5AQF5_9AGAR</name>
<keyword evidence="2" id="KW-1185">Reference proteome</keyword>
<evidence type="ECO:0000313" key="1">
    <source>
        <dbReference type="EMBL" id="KAF5309168.1"/>
    </source>
</evidence>
<proteinExistence type="predicted"/>
<dbReference type="EMBL" id="JAACJJ010000060">
    <property type="protein sequence ID" value="KAF5309168.1"/>
    <property type="molecule type" value="Genomic_DNA"/>
</dbReference>
<gene>
    <name evidence="1" type="ORF">D9619_012708</name>
</gene>
<evidence type="ECO:0000313" key="2">
    <source>
        <dbReference type="Proteomes" id="UP000567179"/>
    </source>
</evidence>
<organism evidence="1 2">
    <name type="scientific">Psilocybe cf. subviscida</name>
    <dbReference type="NCBI Taxonomy" id="2480587"/>
    <lineage>
        <taxon>Eukaryota</taxon>
        <taxon>Fungi</taxon>
        <taxon>Dikarya</taxon>
        <taxon>Basidiomycota</taxon>
        <taxon>Agaricomycotina</taxon>
        <taxon>Agaricomycetes</taxon>
        <taxon>Agaricomycetidae</taxon>
        <taxon>Agaricales</taxon>
        <taxon>Agaricineae</taxon>
        <taxon>Strophariaceae</taxon>
        <taxon>Psilocybe</taxon>
    </lineage>
</organism>
<reference evidence="1 2" key="1">
    <citation type="journal article" date="2020" name="ISME J.">
        <title>Uncovering the hidden diversity of litter-decomposition mechanisms in mushroom-forming fungi.</title>
        <authorList>
            <person name="Floudas D."/>
            <person name="Bentzer J."/>
            <person name="Ahren D."/>
            <person name="Johansson T."/>
            <person name="Persson P."/>
            <person name="Tunlid A."/>
        </authorList>
    </citation>
    <scope>NUCLEOTIDE SEQUENCE [LARGE SCALE GENOMIC DNA]</scope>
    <source>
        <strain evidence="1 2">CBS 101986</strain>
    </source>
</reference>
<dbReference type="AlphaFoldDB" id="A0A8H5AQF5"/>
<sequence>MTPPRLPTDILPHILANILPVLDLCSISLVSREFRTEAQRIVFRHPGPVTIAYWNKPHIGLLKTIISSPNRLALHVRSWDQEIVLWERCSKRTKAALIHLTKRALESMVNLKSLRVWSAHPVSIQKALPPLLWPLPHILLDCKFQLEVFEWECNSGDEEGLITDFLPAQRGLKELVLPFNRNRPDVFDSALYTAASRVNLDLESYAGTVEMTAPFLTRTSTDNHGTSLKCLRWTDGPSTNGDLDLDGVAPALNNLRILHFDYDPMQFGPHFSQLGVFAHTVTLVRASS</sequence>
<dbReference type="InterPro" id="IPR036047">
    <property type="entry name" value="F-box-like_dom_sf"/>
</dbReference>
<dbReference type="OrthoDB" id="3232239at2759"/>
<dbReference type="Proteomes" id="UP000567179">
    <property type="component" value="Unassembled WGS sequence"/>
</dbReference>
<comment type="caution">
    <text evidence="1">The sequence shown here is derived from an EMBL/GenBank/DDBJ whole genome shotgun (WGS) entry which is preliminary data.</text>
</comment>